<dbReference type="GO" id="GO:0031267">
    <property type="term" value="F:small GTPase binding"/>
    <property type="evidence" value="ECO:0007669"/>
    <property type="project" value="InterPro"/>
</dbReference>
<feature type="region of interest" description="Disordered" evidence="1">
    <location>
        <begin position="724"/>
        <end position="760"/>
    </location>
</feature>
<dbReference type="GO" id="GO:0003677">
    <property type="term" value="F:DNA binding"/>
    <property type="evidence" value="ECO:0007669"/>
    <property type="project" value="InterPro"/>
</dbReference>
<feature type="compositionally biased region" description="Acidic residues" evidence="1">
    <location>
        <begin position="744"/>
        <end position="753"/>
    </location>
</feature>
<accession>C0N574</accession>
<dbReference type="EMBL" id="GG657897">
    <property type="protein sequence ID" value="EEF79900.1"/>
    <property type="molecule type" value="Genomic_DNA"/>
</dbReference>
<sequence length="760" mass="88601">MSEYDFHALNDKEFEVLAADVISKRDGVLVERFKPGKDGGVDGRYFSSTGGEIIIQCKHWFKTGITALLSHLQKEEVEKVKKLSPERYIFVTSLELSKANKQKIKSIFSPFIHKESDVVGREDLNDFLGDNPNIEEKHYKLWMTSTTVLNRIIHSAIHGRSQYKIEEISSKLAMYAMTESHLKAEKKLEELHSVIICGEPGVGKTFLAEQLCYQYIAQDYKFIYIENSLNEAEDIFDPQKKQIFYFDDFLGTNYLEAFNAHEDSHVVSFIKRVQSSSNKRFILTSRTNILNRAKRLSEIFEQKNTSQNEFLLAVGNLSKFDKAKILYNHIWFGNLTPKYVNELYTDKRYLKIIVHKNFNPRLVQFITDCQRLDEVKPEHYWSYIETSLSNPSQIWRKVFDSQLSEKSLYLVLAVVLNEKPIEEGLLEEFYYRLLENKPGLAKSSSFTTEIKALTGALVNRTQVYDKKHYYSLFNPSIRDFVNSEYATNTALMNEVLTYLRSPNALIALANYSRNGIISQEALEQVLVRQLDYYLKATQISPKLDQYTLVLFNTVFANLGEQCLRKYDLDELLDRFFFGQENTIMLEEFEFLLSNLEMQALSPYDTRLSSYIRNKLNNELNESWDDLNDEFMYVADILNLMCVDEDLKDLLKTRVIEHYHSNLTGDVMEYDAFPDALETHEIEDSELYEFLTGRLDNIEIEFSDSEVWDVVYSCDKDTIVESNRDRYEEEAKSNPHRWKGISDSDAAENEQIDDLFERQGL</sequence>
<dbReference type="Pfam" id="PF04471">
    <property type="entry name" value="Mrr_cat"/>
    <property type="match status" value="1"/>
</dbReference>
<evidence type="ECO:0000259" key="2">
    <source>
        <dbReference type="PROSITE" id="PS50166"/>
    </source>
</evidence>
<dbReference type="AlphaFoldDB" id="C0N574"/>
<proteinExistence type="predicted"/>
<feature type="domain" description="Importin N-terminal" evidence="2">
    <location>
        <begin position="568"/>
        <end position="660"/>
    </location>
</feature>
<reference evidence="3 4" key="1">
    <citation type="journal article" date="2011" name="J. Bacteriol.">
        <title>Draft genome sequence of the chemolithoheterotrophic, halophilic methylotroph Methylophaga thiooxydans DMS010.</title>
        <authorList>
            <person name="Boden R."/>
            <person name="Ferriera S."/>
            <person name="Johnson J."/>
            <person name="Kelly D.P."/>
            <person name="Murrell J.C."/>
            <person name="Schafer H."/>
        </authorList>
    </citation>
    <scope>NUCLEOTIDE SEQUENCE [LARGE SCALE GENOMIC DNA]</scope>
    <source>
        <strain evidence="3 4">DMS010</strain>
    </source>
</reference>
<evidence type="ECO:0000256" key="1">
    <source>
        <dbReference type="SAM" id="MobiDB-lite"/>
    </source>
</evidence>
<gene>
    <name evidence="3" type="ORF">MDMS009_1451</name>
</gene>
<evidence type="ECO:0000313" key="3">
    <source>
        <dbReference type="EMBL" id="EEF79900.1"/>
    </source>
</evidence>
<dbReference type="PROSITE" id="PS50166">
    <property type="entry name" value="IMPORTIN_B_NT"/>
    <property type="match status" value="1"/>
</dbReference>
<dbReference type="SUPFAM" id="SSF52540">
    <property type="entry name" value="P-loop containing nucleoside triphosphate hydrolases"/>
    <property type="match status" value="2"/>
</dbReference>
<dbReference type="HOGENOM" id="CLU_019601_1_0_6"/>
<dbReference type="InterPro" id="IPR011856">
    <property type="entry name" value="tRNA_endonuc-like_dom_sf"/>
</dbReference>
<dbReference type="Proteomes" id="UP000004679">
    <property type="component" value="Unassembled WGS sequence"/>
</dbReference>
<name>C0N574_9GAMM</name>
<dbReference type="GO" id="GO:0009307">
    <property type="term" value="P:DNA restriction-modification system"/>
    <property type="evidence" value="ECO:0007669"/>
    <property type="project" value="InterPro"/>
</dbReference>
<keyword evidence="4" id="KW-1185">Reference proteome</keyword>
<dbReference type="InterPro" id="IPR001494">
    <property type="entry name" value="Importin-beta_N"/>
</dbReference>
<dbReference type="CDD" id="cd00009">
    <property type="entry name" value="AAA"/>
    <property type="match status" value="1"/>
</dbReference>
<protein>
    <recommendedName>
        <fullName evidence="2">Importin N-terminal domain-containing protein</fullName>
    </recommendedName>
</protein>
<dbReference type="InterPro" id="IPR027417">
    <property type="entry name" value="P-loop_NTPase"/>
</dbReference>
<dbReference type="GO" id="GO:0004519">
    <property type="term" value="F:endonuclease activity"/>
    <property type="evidence" value="ECO:0007669"/>
    <property type="project" value="InterPro"/>
</dbReference>
<dbReference type="Gene3D" id="3.40.50.300">
    <property type="entry name" value="P-loop containing nucleotide triphosphate hydrolases"/>
    <property type="match status" value="1"/>
</dbReference>
<dbReference type="RefSeq" id="WP_008290993.1">
    <property type="nucleotide sequence ID" value="NZ_GG657897.1"/>
</dbReference>
<evidence type="ECO:0000313" key="4">
    <source>
        <dbReference type="Proteomes" id="UP000004679"/>
    </source>
</evidence>
<dbReference type="InterPro" id="IPR007560">
    <property type="entry name" value="Restrct_endonuc_IV_Mrr"/>
</dbReference>
<dbReference type="Gene3D" id="3.40.1350.10">
    <property type="match status" value="1"/>
</dbReference>
<dbReference type="Pfam" id="PF20720">
    <property type="entry name" value="nSTAND3"/>
    <property type="match status" value="1"/>
</dbReference>
<dbReference type="InterPro" id="IPR049050">
    <property type="entry name" value="nSTAND3"/>
</dbReference>
<organism evidence="3 4">
    <name type="scientific">Methylophaga thiooxydans DMS010</name>
    <dbReference type="NCBI Taxonomy" id="637616"/>
    <lineage>
        <taxon>Bacteria</taxon>
        <taxon>Pseudomonadati</taxon>
        <taxon>Pseudomonadota</taxon>
        <taxon>Gammaproteobacteria</taxon>
        <taxon>Thiotrichales</taxon>
        <taxon>Piscirickettsiaceae</taxon>
        <taxon>Methylophaga</taxon>
    </lineage>
</organism>
<dbReference type="GO" id="GO:0006886">
    <property type="term" value="P:intracellular protein transport"/>
    <property type="evidence" value="ECO:0007669"/>
    <property type="project" value="InterPro"/>
</dbReference>
<dbReference type="OrthoDB" id="9806903at2"/>